<accession>A0A8R1TSM9</accession>
<evidence type="ECO:0000313" key="1">
    <source>
        <dbReference type="EnsemblMetazoa" id="OVOC3681.1"/>
    </source>
</evidence>
<protein>
    <submittedName>
        <fullName evidence="1">Uncharacterized protein</fullName>
    </submittedName>
</protein>
<reference evidence="2" key="1">
    <citation type="submission" date="2013-10" db="EMBL/GenBank/DDBJ databases">
        <title>Genome sequencing of Onchocerca volvulus.</title>
        <authorList>
            <person name="Cotton J."/>
            <person name="Tsai J."/>
            <person name="Stanley E."/>
            <person name="Tracey A."/>
            <person name="Holroyd N."/>
            <person name="Lustigman S."/>
            <person name="Berriman M."/>
        </authorList>
    </citation>
    <scope>NUCLEOTIDE SEQUENCE</scope>
</reference>
<proteinExistence type="predicted"/>
<name>A0A8R1TSM9_ONCVO</name>
<dbReference type="AlphaFoldDB" id="A0A8R1TSM9"/>
<keyword evidence="2" id="KW-1185">Reference proteome</keyword>
<reference evidence="1" key="2">
    <citation type="submission" date="2022-06" db="UniProtKB">
        <authorList>
            <consortium name="EnsemblMetazoa"/>
        </authorList>
    </citation>
    <scope>IDENTIFICATION</scope>
</reference>
<dbReference type="EnsemblMetazoa" id="OVOC3681.1">
    <property type="protein sequence ID" value="OVOC3681.1"/>
    <property type="gene ID" value="WBGene00240490"/>
</dbReference>
<organism evidence="1 2">
    <name type="scientific">Onchocerca volvulus</name>
    <dbReference type="NCBI Taxonomy" id="6282"/>
    <lineage>
        <taxon>Eukaryota</taxon>
        <taxon>Metazoa</taxon>
        <taxon>Ecdysozoa</taxon>
        <taxon>Nematoda</taxon>
        <taxon>Chromadorea</taxon>
        <taxon>Rhabditida</taxon>
        <taxon>Spirurina</taxon>
        <taxon>Spiruromorpha</taxon>
        <taxon>Filarioidea</taxon>
        <taxon>Onchocercidae</taxon>
        <taxon>Onchocerca</taxon>
    </lineage>
</organism>
<sequence>MINVIRLVDTYIVIEATITVYIKDIKKKMRKPCRHLIVYMEIHKLLFFFLQIDFGFPTRCSRQLLLIIHNKLYLLCHMGLVGLSGPQNRMCLMITIYEMMGEDDR</sequence>
<dbReference type="Proteomes" id="UP000024404">
    <property type="component" value="Unassembled WGS sequence"/>
</dbReference>
<dbReference type="EMBL" id="CMVM020000121">
    <property type="status" value="NOT_ANNOTATED_CDS"/>
    <property type="molecule type" value="Genomic_DNA"/>
</dbReference>
<evidence type="ECO:0000313" key="2">
    <source>
        <dbReference type="Proteomes" id="UP000024404"/>
    </source>
</evidence>